<feature type="compositionally biased region" description="Polar residues" evidence="2">
    <location>
        <begin position="423"/>
        <end position="439"/>
    </location>
</feature>
<dbReference type="PROSITE" id="PS51673">
    <property type="entry name" value="SUZ"/>
    <property type="match status" value="1"/>
</dbReference>
<accession>A0AAV8UVU7</accession>
<dbReference type="PROSITE" id="PS51061">
    <property type="entry name" value="R3H"/>
    <property type="match status" value="1"/>
</dbReference>
<dbReference type="AlphaFoldDB" id="A0AAV8UVU7"/>
<dbReference type="CDD" id="cd02325">
    <property type="entry name" value="R3H"/>
    <property type="match status" value="1"/>
</dbReference>
<evidence type="ECO:0000313" key="5">
    <source>
        <dbReference type="EMBL" id="KAJ8906720.1"/>
    </source>
</evidence>
<feature type="region of interest" description="Disordered" evidence="2">
    <location>
        <begin position="143"/>
        <end position="169"/>
    </location>
</feature>
<evidence type="ECO:0008006" key="7">
    <source>
        <dbReference type="Google" id="ProtNLM"/>
    </source>
</evidence>
<dbReference type="InterPro" id="IPR036867">
    <property type="entry name" value="R3H_dom_sf"/>
</dbReference>
<dbReference type="Proteomes" id="UP001157974">
    <property type="component" value="Unassembled WGS sequence"/>
</dbReference>
<feature type="region of interest" description="Disordered" evidence="2">
    <location>
        <begin position="183"/>
        <end position="297"/>
    </location>
</feature>
<comment type="caution">
    <text evidence="5">The sequence shown here is derived from an EMBL/GenBank/DDBJ whole genome shotgun (WGS) entry which is preliminary data.</text>
</comment>
<name>A0AAV8UVU7_9RHOD</name>
<feature type="compositionally biased region" description="Polar residues" evidence="2">
    <location>
        <begin position="267"/>
        <end position="284"/>
    </location>
</feature>
<reference evidence="5 6" key="1">
    <citation type="journal article" date="2023" name="Nat. Commun.">
        <title>Origin of minicircular mitochondrial genomes in red algae.</title>
        <authorList>
            <person name="Lee Y."/>
            <person name="Cho C.H."/>
            <person name="Lee Y.M."/>
            <person name="Park S.I."/>
            <person name="Yang J.H."/>
            <person name="West J.A."/>
            <person name="Bhattacharya D."/>
            <person name="Yoon H.S."/>
        </authorList>
    </citation>
    <scope>NUCLEOTIDE SEQUENCE [LARGE SCALE GENOMIC DNA]</scope>
    <source>
        <strain evidence="5 6">CCMP1338</strain>
        <tissue evidence="5">Whole cell</tissue>
    </source>
</reference>
<evidence type="ECO:0000259" key="3">
    <source>
        <dbReference type="PROSITE" id="PS51061"/>
    </source>
</evidence>
<evidence type="ECO:0000256" key="1">
    <source>
        <dbReference type="ARBA" id="ARBA00022553"/>
    </source>
</evidence>
<evidence type="ECO:0000259" key="4">
    <source>
        <dbReference type="PROSITE" id="PS51673"/>
    </source>
</evidence>
<protein>
    <recommendedName>
        <fullName evidence="7">R3H domain-containing protein</fullName>
    </recommendedName>
</protein>
<feature type="compositionally biased region" description="Basic and acidic residues" evidence="2">
    <location>
        <begin position="189"/>
        <end position="199"/>
    </location>
</feature>
<dbReference type="Gene3D" id="3.30.1370.50">
    <property type="entry name" value="R3H-like domain"/>
    <property type="match status" value="1"/>
</dbReference>
<feature type="compositionally biased region" description="Low complexity" evidence="2">
    <location>
        <begin position="227"/>
        <end position="240"/>
    </location>
</feature>
<dbReference type="PANTHER" id="PTHR15672">
    <property type="entry name" value="CAMP-REGULATED PHOSPHOPROTEIN 21 RELATED R3H DOMAIN CONTAINING PROTEIN"/>
    <property type="match status" value="1"/>
</dbReference>
<keyword evidence="1" id="KW-0597">Phosphoprotein</keyword>
<feature type="region of interest" description="Disordered" evidence="2">
    <location>
        <begin position="1"/>
        <end position="20"/>
    </location>
</feature>
<evidence type="ECO:0000313" key="6">
    <source>
        <dbReference type="Proteomes" id="UP001157974"/>
    </source>
</evidence>
<feature type="domain" description="SUZ" evidence="4">
    <location>
        <begin position="111"/>
        <end position="188"/>
    </location>
</feature>
<dbReference type="PANTHER" id="PTHR15672:SF8">
    <property type="entry name" value="PROTEIN ENCORE"/>
    <property type="match status" value="1"/>
</dbReference>
<feature type="domain" description="R3H" evidence="3">
    <location>
        <begin position="39"/>
        <end position="108"/>
    </location>
</feature>
<dbReference type="EMBL" id="JAMWBK010000003">
    <property type="protein sequence ID" value="KAJ8906720.1"/>
    <property type="molecule type" value="Genomic_DNA"/>
</dbReference>
<dbReference type="Pfam" id="PF01424">
    <property type="entry name" value="R3H"/>
    <property type="match status" value="1"/>
</dbReference>
<feature type="region of interest" description="Disordered" evidence="2">
    <location>
        <begin position="413"/>
        <end position="446"/>
    </location>
</feature>
<dbReference type="InterPro" id="IPR024771">
    <property type="entry name" value="SUZ"/>
</dbReference>
<proteinExistence type="predicted"/>
<dbReference type="InterPro" id="IPR051937">
    <property type="entry name" value="R3H_domain_containing"/>
</dbReference>
<sequence length="484" mass="52770">MEMRRSAWTEGAESPINDSNESPVVDEFLLSLLQNPKNRGSLVKLEANLDNFVRDGLLQRLEVPPKNAFQRKIVHKVAVRYNLENKLVAPASNSGVDEARALILIKTEATAIPKTRLSDIDMSLQKQSRDTDKLDSAMKTMSIRRRESDHAHGKGSNVHKKNQNSGTIRTITEEEYAKARARIFQNSDSGRDSSVESDGKQPVARPRQPLGPVDGSRGFTRRAVADGVQPPSSSSVGVSQRVESPGPIGRGECAVPKQSAAERNSLRSDSLPQSDAQVDSPTSNRKPRQQWENDIYDPDFDRSYHRWVTPTPPFVPVGHDPFTGMSRRGIVGPEEWMWVNPRIPSSANHGVVDGVSDMAGMNQTYPVKGGHVDMSSTGDQQADFGQKASVPTMSGYDLLGPQDAYLGQARVASNDGDRGLEGTTYSTQPQEQYRPQAPSTAGARVPVADYNSAADFPPLAGPVAPSTREAANASGFSWEVTRVD</sequence>
<organism evidence="5 6">
    <name type="scientific">Rhodosorus marinus</name>
    <dbReference type="NCBI Taxonomy" id="101924"/>
    <lineage>
        <taxon>Eukaryota</taxon>
        <taxon>Rhodophyta</taxon>
        <taxon>Stylonematophyceae</taxon>
        <taxon>Stylonematales</taxon>
        <taxon>Stylonemataceae</taxon>
        <taxon>Rhodosorus</taxon>
    </lineage>
</organism>
<dbReference type="SUPFAM" id="SSF82708">
    <property type="entry name" value="R3H domain"/>
    <property type="match status" value="1"/>
</dbReference>
<dbReference type="GO" id="GO:0003676">
    <property type="term" value="F:nucleic acid binding"/>
    <property type="evidence" value="ECO:0007669"/>
    <property type="project" value="UniProtKB-UniRule"/>
</dbReference>
<gene>
    <name evidence="5" type="ORF">NDN08_003209</name>
</gene>
<evidence type="ECO:0000256" key="2">
    <source>
        <dbReference type="SAM" id="MobiDB-lite"/>
    </source>
</evidence>
<dbReference type="InterPro" id="IPR001374">
    <property type="entry name" value="R3H_dom"/>
</dbReference>
<keyword evidence="6" id="KW-1185">Reference proteome</keyword>
<feature type="region of interest" description="Disordered" evidence="2">
    <location>
        <begin position="459"/>
        <end position="484"/>
    </location>
</feature>